<dbReference type="Proteomes" id="UP000599074">
    <property type="component" value="Unassembled WGS sequence"/>
</dbReference>
<accession>A0A8J3WYE6</accession>
<name>A0A8J3WYE6_9ACTN</name>
<comment type="caution">
    <text evidence="1">The sequence shown here is derived from an EMBL/GenBank/DDBJ whole genome shotgun (WGS) entry which is preliminary data.</text>
</comment>
<reference evidence="1" key="1">
    <citation type="submission" date="2021-01" db="EMBL/GenBank/DDBJ databases">
        <title>Whole genome shotgun sequence of Planosporangium mesophilum NBRC 109066.</title>
        <authorList>
            <person name="Komaki H."/>
            <person name="Tamura T."/>
        </authorList>
    </citation>
    <scope>NUCLEOTIDE SEQUENCE</scope>
    <source>
        <strain evidence="1">NBRC 109066</strain>
    </source>
</reference>
<sequence>MDDVKLMTINRRPSTLPAACAQVLGVPVSPVASTLAHASVGHTGVVGGLVVGTSQIQAQRARIEGRNASTYGLKAKGSVEVDMTFGDVRGVPPRGRPV</sequence>
<dbReference type="AlphaFoldDB" id="A0A8J3WYE6"/>
<gene>
    <name evidence="1" type="ORF">Pme01_06790</name>
</gene>
<protein>
    <submittedName>
        <fullName evidence="1">Uncharacterized protein</fullName>
    </submittedName>
</protein>
<organism evidence="1 2">
    <name type="scientific">Planosporangium mesophilum</name>
    <dbReference type="NCBI Taxonomy" id="689768"/>
    <lineage>
        <taxon>Bacteria</taxon>
        <taxon>Bacillati</taxon>
        <taxon>Actinomycetota</taxon>
        <taxon>Actinomycetes</taxon>
        <taxon>Micromonosporales</taxon>
        <taxon>Micromonosporaceae</taxon>
        <taxon>Planosporangium</taxon>
    </lineage>
</organism>
<dbReference type="EMBL" id="BOON01000005">
    <property type="protein sequence ID" value="GII21082.1"/>
    <property type="molecule type" value="Genomic_DNA"/>
</dbReference>
<proteinExistence type="predicted"/>
<keyword evidence="2" id="KW-1185">Reference proteome</keyword>
<evidence type="ECO:0000313" key="2">
    <source>
        <dbReference type="Proteomes" id="UP000599074"/>
    </source>
</evidence>
<evidence type="ECO:0000313" key="1">
    <source>
        <dbReference type="EMBL" id="GII21082.1"/>
    </source>
</evidence>